<organism evidence="5 6">
    <name type="scientific">Ogataea philodendri</name>
    <dbReference type="NCBI Taxonomy" id="1378263"/>
    <lineage>
        <taxon>Eukaryota</taxon>
        <taxon>Fungi</taxon>
        <taxon>Dikarya</taxon>
        <taxon>Ascomycota</taxon>
        <taxon>Saccharomycotina</taxon>
        <taxon>Pichiomycetes</taxon>
        <taxon>Pichiales</taxon>
        <taxon>Pichiaceae</taxon>
        <taxon>Ogataea</taxon>
    </lineage>
</organism>
<feature type="compositionally biased region" description="Basic and acidic residues" evidence="3">
    <location>
        <begin position="13"/>
        <end position="34"/>
    </location>
</feature>
<dbReference type="InterPro" id="IPR001138">
    <property type="entry name" value="Zn2Cys6_DnaBD"/>
</dbReference>
<keyword evidence="2" id="KW-0539">Nucleus</keyword>
<accession>A0A9P8P8U5</accession>
<feature type="compositionally biased region" description="Polar residues" evidence="3">
    <location>
        <begin position="1"/>
        <end position="12"/>
    </location>
</feature>
<comment type="subcellular location">
    <subcellularLocation>
        <location evidence="1">Nucleus</location>
    </subcellularLocation>
</comment>
<dbReference type="InterPro" id="IPR036864">
    <property type="entry name" value="Zn2-C6_fun-type_DNA-bd_sf"/>
</dbReference>
<dbReference type="GO" id="GO:0008270">
    <property type="term" value="F:zinc ion binding"/>
    <property type="evidence" value="ECO:0007669"/>
    <property type="project" value="InterPro"/>
</dbReference>
<feature type="region of interest" description="Disordered" evidence="3">
    <location>
        <begin position="1"/>
        <end position="38"/>
    </location>
</feature>
<evidence type="ECO:0000313" key="6">
    <source>
        <dbReference type="Proteomes" id="UP000769157"/>
    </source>
</evidence>
<sequence>MTGENTTKSVTNEARRPESVHNKREEKHGNGDKSLRKRNRPSFVCTNCRKKKIKCDKNMPCTNCVKSHLISSCHYMYPSLRHLLAATDHSNTTPTLDKSLLQTRPSSISLTPPMVSTNEDGLHSLVTKSDDLYRPGTFEHSNSKISLENDVQALKSKMVVLEQVLKGKIGVPDREAQDPDIQKDALISIFVIKSKRLKLNCLLLKKSRILHFGFASIRTTIAHRGDLRFIFLQMIKQLDLERKSWKKKNDIPSSVNVTGLGENADDFSKLIESNLTQYYEAMLERIDYFGLELNDLLMDGLLDIVQLKGYFHSFFVRNDIGEVHFSPPEKAYLYSNLALVLAVVKLAVIFSDKRSIGDQTGYLKNEMDDASNILIACCSTALNLSRFHQKQTITALESVMLFRLCLLHNEVGGDGGDAANLIPFLHTAISIGLQVGLHRSLSCINGITSKEPSSDSLPYSHAIWKKLWAQLKFLDSSGSLIVGSPLIINDLFTDNDSYSDKIVAGVGPERDQLVHEATDLFREATIVLNSVQPVSLNDIVAMVTKLIDLFKRLGTFLELLNIPRSDSLNTSAWKLSMKLFLLETIQGICTNLRLAIKNHKLLEELLENRKLLFNEIKMLEFLDKSIFDISMKSAILSMLVVKTLFNTKNVFSSRKHLVYLKSMMTGLLVRCFLTFASTIMSDMSDTRINMNASSMIKIDSIDYNSLEVSIWEAFEGSPDASSELIEQFRDPKQIVRFLCEFYQSIVNIEVLNSDYDFFVNYKLLVIICLFIDSTNRVYVEQRNDSHDSGERVKLDFGKVQEKMRELIAQNMKTGVIDKSFTFHDEEALDLYVDNLFGTELYPNWSHATAGFESLDVSMEDLMMKVQPDGTQGREADIIGNIYGSKPSDVNFDSYDFQTFF</sequence>
<dbReference type="GO" id="GO:0005634">
    <property type="term" value="C:nucleus"/>
    <property type="evidence" value="ECO:0007669"/>
    <property type="project" value="UniProtKB-SubCell"/>
</dbReference>
<reference evidence="5" key="1">
    <citation type="journal article" date="2021" name="Open Biol.">
        <title>Shared evolutionary footprints suggest mitochondrial oxidative damage underlies multiple complex I losses in fungi.</title>
        <authorList>
            <person name="Schikora-Tamarit M.A."/>
            <person name="Marcet-Houben M."/>
            <person name="Nosek J."/>
            <person name="Gabaldon T."/>
        </authorList>
    </citation>
    <scope>NUCLEOTIDE SEQUENCE</scope>
    <source>
        <strain evidence="5">CBS6075</strain>
    </source>
</reference>
<dbReference type="Proteomes" id="UP000769157">
    <property type="component" value="Unassembled WGS sequence"/>
</dbReference>
<dbReference type="CDD" id="cd00067">
    <property type="entry name" value="GAL4"/>
    <property type="match status" value="1"/>
</dbReference>
<dbReference type="AlphaFoldDB" id="A0A9P8P8U5"/>
<protein>
    <recommendedName>
        <fullName evidence="4">Zn(2)-C6 fungal-type domain-containing protein</fullName>
    </recommendedName>
</protein>
<dbReference type="InterPro" id="IPR050613">
    <property type="entry name" value="Sec_Metabolite_Reg"/>
</dbReference>
<dbReference type="SUPFAM" id="SSF57701">
    <property type="entry name" value="Zn2/Cys6 DNA-binding domain"/>
    <property type="match status" value="1"/>
</dbReference>
<dbReference type="Pfam" id="PF00172">
    <property type="entry name" value="Zn_clus"/>
    <property type="match status" value="1"/>
</dbReference>
<dbReference type="GeneID" id="70234857"/>
<gene>
    <name evidence="5" type="ORF">OGAPHI_002890</name>
</gene>
<name>A0A9P8P8U5_9ASCO</name>
<dbReference type="PROSITE" id="PS50048">
    <property type="entry name" value="ZN2_CY6_FUNGAL_2"/>
    <property type="match status" value="1"/>
</dbReference>
<dbReference type="GO" id="GO:0000981">
    <property type="term" value="F:DNA-binding transcription factor activity, RNA polymerase II-specific"/>
    <property type="evidence" value="ECO:0007669"/>
    <property type="project" value="InterPro"/>
</dbReference>
<dbReference type="EMBL" id="JAEUBE010000183">
    <property type="protein sequence ID" value="KAH3667241.1"/>
    <property type="molecule type" value="Genomic_DNA"/>
</dbReference>
<dbReference type="SMART" id="SM00066">
    <property type="entry name" value="GAL4"/>
    <property type="match status" value="1"/>
</dbReference>
<evidence type="ECO:0000313" key="5">
    <source>
        <dbReference type="EMBL" id="KAH3667241.1"/>
    </source>
</evidence>
<reference evidence="5" key="2">
    <citation type="submission" date="2021-01" db="EMBL/GenBank/DDBJ databases">
        <authorList>
            <person name="Schikora-Tamarit M.A."/>
        </authorList>
    </citation>
    <scope>NUCLEOTIDE SEQUENCE</scope>
    <source>
        <strain evidence="5">CBS6075</strain>
    </source>
</reference>
<dbReference type="Gene3D" id="4.10.240.10">
    <property type="entry name" value="Zn(2)-C6 fungal-type DNA-binding domain"/>
    <property type="match status" value="1"/>
</dbReference>
<comment type="caution">
    <text evidence="5">The sequence shown here is derived from an EMBL/GenBank/DDBJ whole genome shotgun (WGS) entry which is preliminary data.</text>
</comment>
<evidence type="ECO:0000259" key="4">
    <source>
        <dbReference type="PROSITE" id="PS50048"/>
    </source>
</evidence>
<proteinExistence type="predicted"/>
<evidence type="ECO:0000256" key="2">
    <source>
        <dbReference type="ARBA" id="ARBA00023242"/>
    </source>
</evidence>
<dbReference type="PANTHER" id="PTHR31001:SF90">
    <property type="entry name" value="CENTROMERE DNA-BINDING PROTEIN COMPLEX CBF3 SUBUNIT B"/>
    <property type="match status" value="1"/>
</dbReference>
<dbReference type="CDD" id="cd12148">
    <property type="entry name" value="fungal_TF_MHR"/>
    <property type="match status" value="1"/>
</dbReference>
<evidence type="ECO:0000256" key="3">
    <source>
        <dbReference type="SAM" id="MobiDB-lite"/>
    </source>
</evidence>
<keyword evidence="6" id="KW-1185">Reference proteome</keyword>
<dbReference type="PANTHER" id="PTHR31001">
    <property type="entry name" value="UNCHARACTERIZED TRANSCRIPTIONAL REGULATORY PROTEIN"/>
    <property type="match status" value="1"/>
</dbReference>
<dbReference type="RefSeq" id="XP_046062053.1">
    <property type="nucleotide sequence ID" value="XM_046203809.1"/>
</dbReference>
<dbReference type="PROSITE" id="PS00463">
    <property type="entry name" value="ZN2_CY6_FUNGAL_1"/>
    <property type="match status" value="1"/>
</dbReference>
<feature type="domain" description="Zn(2)-C6 fungal-type" evidence="4">
    <location>
        <begin position="44"/>
        <end position="75"/>
    </location>
</feature>
<evidence type="ECO:0000256" key="1">
    <source>
        <dbReference type="ARBA" id="ARBA00004123"/>
    </source>
</evidence>
<dbReference type="OrthoDB" id="3986994at2759"/>